<evidence type="ECO:0008006" key="4">
    <source>
        <dbReference type="Google" id="ProtNLM"/>
    </source>
</evidence>
<proteinExistence type="predicted"/>
<evidence type="ECO:0000256" key="1">
    <source>
        <dbReference type="SAM" id="SignalP"/>
    </source>
</evidence>
<keyword evidence="1" id="KW-0732">Signal</keyword>
<protein>
    <recommendedName>
        <fullName evidence="4">Lipoprotein</fullName>
    </recommendedName>
</protein>
<dbReference type="InterPro" id="IPR054816">
    <property type="entry name" value="Lipoprotein_mollicutes-type_CS"/>
</dbReference>
<dbReference type="Proteomes" id="UP000063919">
    <property type="component" value="Chromosome"/>
</dbReference>
<dbReference type="AlphaFoldDB" id="A0A0M5KEJ6"/>
<dbReference type="RefSeq" id="WP_053946316.1">
    <property type="nucleotide sequence ID" value="NZ_CP012622.1"/>
</dbReference>
<accession>A0A0M5KEJ6</accession>
<dbReference type="EMBL" id="CP012622">
    <property type="protein sequence ID" value="ALD66563.1"/>
    <property type="molecule type" value="Genomic_DNA"/>
</dbReference>
<evidence type="ECO:0000313" key="3">
    <source>
        <dbReference type="Proteomes" id="UP000063919"/>
    </source>
</evidence>
<dbReference type="PATRIC" id="fig|362837.3.peg.673"/>
<keyword evidence="3" id="KW-1185">Reference proteome</keyword>
<dbReference type="NCBIfam" id="NF038029">
    <property type="entry name" value="LP_plasma"/>
    <property type="match status" value="1"/>
</dbReference>
<gene>
    <name evidence="2" type="ORF">SCANT_v1c06570</name>
</gene>
<dbReference type="OrthoDB" id="387107at2"/>
<organism evidence="2 3">
    <name type="scientific">Spiroplasma cantharicola</name>
    <dbReference type="NCBI Taxonomy" id="362837"/>
    <lineage>
        <taxon>Bacteria</taxon>
        <taxon>Bacillati</taxon>
        <taxon>Mycoplasmatota</taxon>
        <taxon>Mollicutes</taxon>
        <taxon>Entomoplasmatales</taxon>
        <taxon>Spiroplasmataceae</taxon>
        <taxon>Spiroplasma</taxon>
    </lineage>
</organism>
<reference evidence="2 3" key="1">
    <citation type="journal article" date="2015" name="Genome Announc.">
        <title>Complete Genome Sequence of Spiroplasma cantharicola CC-1T (DSM 21588), a Bacterium Isolated from Soldier Beetle (Cantharis carolinus).</title>
        <authorList>
            <person name="Lo W.S."/>
            <person name="Liu P.Y."/>
            <person name="Kuo C.H."/>
        </authorList>
    </citation>
    <scope>NUCLEOTIDE SEQUENCE [LARGE SCALE GENOMIC DNA]</scope>
    <source>
        <strain evidence="2 3">CC-1</strain>
    </source>
</reference>
<dbReference type="STRING" id="362837.SCANT_v1c06570"/>
<sequence length="617" mass="71484">MKKLLSILGTLTLVATSSATVIACGNTTEPPGPIIEDNEELIKELKLEVEEIFVKHLNDNVYQNLVGLPDTENRYSFLNRTKIVENTNLSPEEIDPYDLKLLETDIKKVLEIDKLTTDLNNLKKINKFKIILNDVNSLLKNVIFNWNSLKVLSYESNDKDELYLGNVIIDYKIEIQYKGKKDIETFTIDENFTYTSTNSNSLKKASDDFYKNIAKDYFLSSKAEDRKHTNLNWNEIKGSKKTSDGFGRIDNELQKYYETDSSQNGFRDSLIKFTKENYFDKAGNVLPLSFEGDLIYKSKKMNNFSITQAVNQWKNYDNKESIKYDYNSDSGRIILDTVFRNDPNLPITKNNLSAHYFKTSNLEIWKQNFEPNKEIFLEEHLKIDKDDKIKQTDEYKSSMSLGYVNLTGLSISLDNGAYIHKLPDFRLGINYFIDINLTNAQILDLMSEFTVDSLKVWHDMFGVYHGYEYPSHNSNEDFLMTLKSSEMTKAMTDIFNSLDDNDISSQVFFRDSFSLMHTYLKESKAKLFDKANLLDNSYYYMVFATLDSSSPSERKNTGFDWTANEKIGINIKWNGKNQTMNNKILTFRFGYLNFHINLDKITMGAKELGDKELVKFI</sequence>
<dbReference type="KEGG" id="scj:SCANT_v1c06570"/>
<feature type="chain" id="PRO_5005804306" description="Lipoprotein" evidence="1">
    <location>
        <begin position="24"/>
        <end position="617"/>
    </location>
</feature>
<feature type="signal peptide" evidence="1">
    <location>
        <begin position="1"/>
        <end position="23"/>
    </location>
</feature>
<dbReference type="PROSITE" id="PS51257">
    <property type="entry name" value="PROKAR_LIPOPROTEIN"/>
    <property type="match status" value="1"/>
</dbReference>
<name>A0A0M5KEJ6_9MOLU</name>
<evidence type="ECO:0000313" key="2">
    <source>
        <dbReference type="EMBL" id="ALD66563.1"/>
    </source>
</evidence>